<name>A0A8B8QXB7_9MYRT</name>
<sequence>MIQEFKEEMMKTFEMMNLGMMHYFLGIEVDHNKRTFISQKKYAKNLLKKFKMDYYKLVTTSLVTNEKLLKEDGAKTADLSLYRSRVGRLLYLIATQPDIMYATSLLSRFMQSPNQIHFGATKRILRYLRGTTNYGIWYQPSAMAKLIGYTDSDWAGSADDRRSTTNYAFTLGFEIFSWASKNQESVAQSTMEVEYVATATTTSQAI</sequence>
<accession>A0A8B8QXB7</accession>
<dbReference type="RefSeq" id="XP_030551856.1">
    <property type="nucleotide sequence ID" value="XM_030695996.2"/>
</dbReference>
<gene>
    <name evidence="2" type="primary">LOC115756290</name>
</gene>
<dbReference type="GeneID" id="115756290"/>
<dbReference type="CDD" id="cd09272">
    <property type="entry name" value="RNase_HI_RT_Ty1"/>
    <property type="match status" value="1"/>
</dbReference>
<dbReference type="Proteomes" id="UP000827889">
    <property type="component" value="Chromosome 11"/>
</dbReference>
<keyword evidence="1" id="KW-1185">Reference proteome</keyword>
<organism evidence="1 2">
    <name type="scientific">Rhodamnia argentea</name>
    <dbReference type="NCBI Taxonomy" id="178133"/>
    <lineage>
        <taxon>Eukaryota</taxon>
        <taxon>Viridiplantae</taxon>
        <taxon>Streptophyta</taxon>
        <taxon>Embryophyta</taxon>
        <taxon>Tracheophyta</taxon>
        <taxon>Spermatophyta</taxon>
        <taxon>Magnoliopsida</taxon>
        <taxon>eudicotyledons</taxon>
        <taxon>Gunneridae</taxon>
        <taxon>Pentapetalae</taxon>
        <taxon>rosids</taxon>
        <taxon>malvids</taxon>
        <taxon>Myrtales</taxon>
        <taxon>Myrtaceae</taxon>
        <taxon>Myrtoideae</taxon>
        <taxon>Myrteae</taxon>
        <taxon>Australasian group</taxon>
        <taxon>Rhodamnia</taxon>
    </lineage>
</organism>
<protein>
    <submittedName>
        <fullName evidence="2">Secreted RxLR effector protein 161-like</fullName>
    </submittedName>
</protein>
<dbReference type="PANTHER" id="PTHR11439">
    <property type="entry name" value="GAG-POL-RELATED RETROTRANSPOSON"/>
    <property type="match status" value="1"/>
</dbReference>
<reference evidence="2" key="1">
    <citation type="submission" date="2025-08" db="UniProtKB">
        <authorList>
            <consortium name="RefSeq"/>
        </authorList>
    </citation>
    <scope>IDENTIFICATION</scope>
    <source>
        <tissue evidence="2">Leaf</tissue>
    </source>
</reference>
<proteinExistence type="predicted"/>
<evidence type="ECO:0000313" key="2">
    <source>
        <dbReference type="RefSeq" id="XP_030551856.1"/>
    </source>
</evidence>
<dbReference type="KEGG" id="rarg:115756290"/>
<dbReference type="AlphaFoldDB" id="A0A8B8QXB7"/>
<evidence type="ECO:0000313" key="1">
    <source>
        <dbReference type="Proteomes" id="UP000827889"/>
    </source>
</evidence>
<dbReference type="OrthoDB" id="413760at2759"/>
<dbReference type="PANTHER" id="PTHR11439:SF502">
    <property type="entry name" value="SECRETED RXLR EFFECTOR PROTEIN 161-LIKE"/>
    <property type="match status" value="1"/>
</dbReference>